<comment type="caution">
    <text evidence="1">The sequence shown here is derived from an EMBL/GenBank/DDBJ whole genome shotgun (WGS) entry which is preliminary data.</text>
</comment>
<dbReference type="InterPro" id="IPR008042">
    <property type="entry name" value="Retrotrans_Pao"/>
</dbReference>
<organism evidence="1 2">
    <name type="scientific">Nephila pilipes</name>
    <name type="common">Giant wood spider</name>
    <name type="synonym">Nephila maculata</name>
    <dbReference type="NCBI Taxonomy" id="299642"/>
    <lineage>
        <taxon>Eukaryota</taxon>
        <taxon>Metazoa</taxon>
        <taxon>Ecdysozoa</taxon>
        <taxon>Arthropoda</taxon>
        <taxon>Chelicerata</taxon>
        <taxon>Arachnida</taxon>
        <taxon>Araneae</taxon>
        <taxon>Araneomorphae</taxon>
        <taxon>Entelegynae</taxon>
        <taxon>Araneoidea</taxon>
        <taxon>Nephilidae</taxon>
        <taxon>Nephila</taxon>
    </lineage>
</organism>
<dbReference type="AlphaFoldDB" id="A0A8X6P7T8"/>
<dbReference type="Pfam" id="PF05380">
    <property type="entry name" value="Peptidase_A17"/>
    <property type="match status" value="1"/>
</dbReference>
<evidence type="ECO:0000313" key="2">
    <source>
        <dbReference type="Proteomes" id="UP000887013"/>
    </source>
</evidence>
<gene>
    <name evidence="1" type="primary">AVEN_148766_1</name>
    <name evidence="1" type="ORF">NPIL_633761</name>
</gene>
<dbReference type="EMBL" id="BMAW01112981">
    <property type="protein sequence ID" value="GFT55243.1"/>
    <property type="molecule type" value="Genomic_DNA"/>
</dbReference>
<sequence>MRQSQGTEQVDAYVAAYECAIFLRGVTLDSRVIVKFVCSKSRVAPLKLLTLPILELLGCLLSDRLSKQVSKCLKFEANCYFWTDSNKCTYWIKGKIYNYKPFVKNRVRATQHLTERDQWSHCPGRENPADILSRDIPASDLAKNSLW</sequence>
<dbReference type="PANTHER" id="PTHR47331">
    <property type="entry name" value="PHD-TYPE DOMAIN-CONTAINING PROTEIN"/>
    <property type="match status" value="1"/>
</dbReference>
<name>A0A8X6P7T8_NEPPI</name>
<dbReference type="Proteomes" id="UP000887013">
    <property type="component" value="Unassembled WGS sequence"/>
</dbReference>
<proteinExistence type="predicted"/>
<dbReference type="OrthoDB" id="6431579at2759"/>
<accession>A0A8X6P7T8</accession>
<reference evidence="1" key="1">
    <citation type="submission" date="2020-08" db="EMBL/GenBank/DDBJ databases">
        <title>Multicomponent nature underlies the extraordinary mechanical properties of spider dragline silk.</title>
        <authorList>
            <person name="Kono N."/>
            <person name="Nakamura H."/>
            <person name="Mori M."/>
            <person name="Yoshida Y."/>
            <person name="Ohtoshi R."/>
            <person name="Malay A.D."/>
            <person name="Moran D.A.P."/>
            <person name="Tomita M."/>
            <person name="Numata K."/>
            <person name="Arakawa K."/>
        </authorList>
    </citation>
    <scope>NUCLEOTIDE SEQUENCE</scope>
</reference>
<keyword evidence="2" id="KW-1185">Reference proteome</keyword>
<evidence type="ECO:0000313" key="1">
    <source>
        <dbReference type="EMBL" id="GFT55243.1"/>
    </source>
</evidence>
<protein>
    <submittedName>
        <fullName evidence="1">Integrase catalytic domain-containing protein</fullName>
    </submittedName>
</protein>